<evidence type="ECO:0000313" key="3">
    <source>
        <dbReference type="Proteomes" id="UP000748531"/>
    </source>
</evidence>
<reference evidence="2" key="1">
    <citation type="submission" date="2019-05" db="EMBL/GenBank/DDBJ databases">
        <title>Annotation for the trematode Paragonimus heterotremus.</title>
        <authorList>
            <person name="Choi Y.-J."/>
        </authorList>
    </citation>
    <scope>NUCLEOTIDE SEQUENCE</scope>
    <source>
        <strain evidence="2">LC</strain>
    </source>
</reference>
<gene>
    <name evidence="2" type="ORF">PHET_05959</name>
</gene>
<keyword evidence="3" id="KW-1185">Reference proteome</keyword>
<sequence>MKFCQAPDEDVEEFTARIQQTMPDDFYNEFPPTKFNDEMAPQCLIPEIHGEQCGHQSELSRQTKLSETRSFIFYRCGAQHARSSEYPHHNTECYNGGRPGSSMPINKIRWSTTKTPNDNRQCR</sequence>
<comment type="caution">
    <text evidence="2">The sequence shown here is derived from an EMBL/GenBank/DDBJ whole genome shotgun (WGS) entry which is preliminary data.</text>
</comment>
<evidence type="ECO:0000256" key="1">
    <source>
        <dbReference type="SAM" id="MobiDB-lite"/>
    </source>
</evidence>
<evidence type="ECO:0000313" key="2">
    <source>
        <dbReference type="EMBL" id="KAF5400589.1"/>
    </source>
</evidence>
<accession>A0A8J4TJZ9</accession>
<feature type="compositionally biased region" description="Polar residues" evidence="1">
    <location>
        <begin position="109"/>
        <end position="123"/>
    </location>
</feature>
<protein>
    <submittedName>
        <fullName evidence="2">Uncharacterized protein</fullName>
    </submittedName>
</protein>
<name>A0A8J4TJZ9_9TREM</name>
<dbReference type="AlphaFoldDB" id="A0A8J4TJZ9"/>
<dbReference type="EMBL" id="LUCH01003074">
    <property type="protein sequence ID" value="KAF5400589.1"/>
    <property type="molecule type" value="Genomic_DNA"/>
</dbReference>
<dbReference type="Proteomes" id="UP000748531">
    <property type="component" value="Unassembled WGS sequence"/>
</dbReference>
<organism evidence="2 3">
    <name type="scientific">Paragonimus heterotremus</name>
    <dbReference type="NCBI Taxonomy" id="100268"/>
    <lineage>
        <taxon>Eukaryota</taxon>
        <taxon>Metazoa</taxon>
        <taxon>Spiralia</taxon>
        <taxon>Lophotrochozoa</taxon>
        <taxon>Platyhelminthes</taxon>
        <taxon>Trematoda</taxon>
        <taxon>Digenea</taxon>
        <taxon>Plagiorchiida</taxon>
        <taxon>Troglotremata</taxon>
        <taxon>Troglotrematidae</taxon>
        <taxon>Paragonimus</taxon>
    </lineage>
</organism>
<feature type="region of interest" description="Disordered" evidence="1">
    <location>
        <begin position="95"/>
        <end position="123"/>
    </location>
</feature>
<proteinExistence type="predicted"/>